<dbReference type="Gene3D" id="6.10.250.1900">
    <property type="match status" value="1"/>
</dbReference>
<evidence type="ECO:0000313" key="14">
    <source>
        <dbReference type="Proteomes" id="UP000007148"/>
    </source>
</evidence>
<evidence type="ECO:0000259" key="12">
    <source>
        <dbReference type="Pfam" id="PF10444"/>
    </source>
</evidence>
<reference evidence="13 14" key="1">
    <citation type="journal article" date="2011" name="PLoS Pathog.">
        <title>Endophytic Life Strategies Decoded by Genome and Transcriptome Analyses of the Mutualistic Root Symbiont Piriformospora indica.</title>
        <authorList>
            <person name="Zuccaro A."/>
            <person name="Lahrmann U."/>
            <person name="Guldener U."/>
            <person name="Langen G."/>
            <person name="Pfiffi S."/>
            <person name="Biedenkopf D."/>
            <person name="Wong P."/>
            <person name="Samans B."/>
            <person name="Grimm C."/>
            <person name="Basiewicz M."/>
            <person name="Murat C."/>
            <person name="Martin F."/>
            <person name="Kogel K.H."/>
        </authorList>
    </citation>
    <scope>NUCLEOTIDE SEQUENCE [LARGE SCALE GENOMIC DNA]</scope>
    <source>
        <strain evidence="13 14">DSM 11827</strain>
    </source>
</reference>
<feature type="coiled-coil region" evidence="10">
    <location>
        <begin position="31"/>
        <end position="58"/>
    </location>
</feature>
<evidence type="ECO:0000256" key="7">
    <source>
        <dbReference type="ARBA" id="ARBA00023242"/>
    </source>
</evidence>
<keyword evidence="4" id="KW-0158">Chromosome</keyword>
<feature type="region of interest" description="Disordered" evidence="11">
    <location>
        <begin position="1"/>
        <end position="21"/>
    </location>
</feature>
<keyword evidence="6" id="KW-0498">Mitosis</keyword>
<dbReference type="InterPro" id="IPR018851">
    <property type="entry name" value="Borealin_N"/>
</dbReference>
<evidence type="ECO:0000256" key="9">
    <source>
        <dbReference type="ARBA" id="ARBA00023328"/>
    </source>
</evidence>
<evidence type="ECO:0000256" key="10">
    <source>
        <dbReference type="SAM" id="Coils"/>
    </source>
</evidence>
<keyword evidence="10" id="KW-0175">Coiled coil</keyword>
<dbReference type="GO" id="GO:0000070">
    <property type="term" value="P:mitotic sister chromatid segregation"/>
    <property type="evidence" value="ECO:0007669"/>
    <property type="project" value="TreeGrafter"/>
</dbReference>
<evidence type="ECO:0000256" key="11">
    <source>
        <dbReference type="SAM" id="MobiDB-lite"/>
    </source>
</evidence>
<dbReference type="Pfam" id="PF10444">
    <property type="entry name" value="Nbl1_Borealin_N"/>
    <property type="match status" value="1"/>
</dbReference>
<evidence type="ECO:0000256" key="8">
    <source>
        <dbReference type="ARBA" id="ARBA00023306"/>
    </source>
</evidence>
<evidence type="ECO:0000313" key="13">
    <source>
        <dbReference type="EMBL" id="CCA67837.1"/>
    </source>
</evidence>
<sequence>MNTPQRRKRVGSPAEGDMSGLSAGIGVELSMEDKERLIENLDIEVTNHRRRFEAFLEQLLEGFSLRHGMEISRIPKAIRNMKMKDFDAFGGNVQRCVQAMARQRVAEADGDANAKKRKWQAAIQEEEIERASKTPRVAPPSPVKTSKPSSQVPNSSRAKGLFPKTPTRNMNNVNPTKTALHGSARKVMPSPSKRAVSPTKPQNMPTSSTSSFKPASTTFNPVLPPKTPTYPRRVARADEAVMSLNGTPLKFPSAFMFPRGVAPIVDEGEESEHDSHAKSTGVGPAFLVRRDPSTVSMGSSSASTAVSSTGTLITISTSKGQTVQFDPLMASPGSLDRIPDLTESAKKQVREDTARIVQALHKWRL</sequence>
<keyword evidence="9" id="KW-0137">Centromere</keyword>
<dbReference type="EMBL" id="CAFZ01000020">
    <property type="protein sequence ID" value="CCA67837.1"/>
    <property type="molecule type" value="Genomic_DNA"/>
</dbReference>
<name>G4T918_SERID</name>
<gene>
    <name evidence="13" type="ORF">PIIN_01661</name>
</gene>
<dbReference type="HOGENOM" id="CLU_041191_0_0_1"/>
<dbReference type="InterPro" id="IPR018867">
    <property type="entry name" value="Cell_div_borealin"/>
</dbReference>
<comment type="similarity">
    <text evidence="3">Belongs to the borealin family.</text>
</comment>
<dbReference type="PANTHER" id="PTHR16040">
    <property type="entry name" value="AUSTRALIN, ISOFORM A-RELATED"/>
    <property type="match status" value="1"/>
</dbReference>
<dbReference type="AlphaFoldDB" id="G4T918"/>
<keyword evidence="14" id="KW-1185">Reference proteome</keyword>
<dbReference type="GO" id="GO:0000775">
    <property type="term" value="C:chromosome, centromeric region"/>
    <property type="evidence" value="ECO:0007669"/>
    <property type="project" value="UniProtKB-SubCell"/>
</dbReference>
<accession>G4T918</accession>
<keyword evidence="8" id="KW-0131">Cell cycle</keyword>
<feature type="region of interest" description="Disordered" evidence="11">
    <location>
        <begin position="126"/>
        <end position="229"/>
    </location>
</feature>
<feature type="compositionally biased region" description="Basic residues" evidence="11">
    <location>
        <begin position="1"/>
        <end position="10"/>
    </location>
</feature>
<protein>
    <recommendedName>
        <fullName evidence="12">Borealin N-terminal domain-containing protein</fullName>
    </recommendedName>
</protein>
<organism evidence="13 14">
    <name type="scientific">Serendipita indica (strain DSM 11827)</name>
    <name type="common">Root endophyte fungus</name>
    <name type="synonym">Piriformospora indica</name>
    <dbReference type="NCBI Taxonomy" id="1109443"/>
    <lineage>
        <taxon>Eukaryota</taxon>
        <taxon>Fungi</taxon>
        <taxon>Dikarya</taxon>
        <taxon>Basidiomycota</taxon>
        <taxon>Agaricomycotina</taxon>
        <taxon>Agaricomycetes</taxon>
        <taxon>Sebacinales</taxon>
        <taxon>Serendipitaceae</taxon>
        <taxon>Serendipita</taxon>
    </lineage>
</organism>
<evidence type="ECO:0000256" key="3">
    <source>
        <dbReference type="ARBA" id="ARBA00009914"/>
    </source>
</evidence>
<dbReference type="GO" id="GO:0005634">
    <property type="term" value="C:nucleus"/>
    <property type="evidence" value="ECO:0007669"/>
    <property type="project" value="UniProtKB-SubCell"/>
</dbReference>
<dbReference type="OMA" id="RWPRKDE"/>
<dbReference type="GO" id="GO:0051301">
    <property type="term" value="P:cell division"/>
    <property type="evidence" value="ECO:0007669"/>
    <property type="project" value="UniProtKB-KW"/>
</dbReference>
<evidence type="ECO:0000256" key="4">
    <source>
        <dbReference type="ARBA" id="ARBA00022454"/>
    </source>
</evidence>
<dbReference type="OrthoDB" id="2392550at2759"/>
<dbReference type="GO" id="GO:0051233">
    <property type="term" value="C:spindle midzone"/>
    <property type="evidence" value="ECO:0007669"/>
    <property type="project" value="TreeGrafter"/>
</dbReference>
<keyword evidence="7" id="KW-0539">Nucleus</keyword>
<feature type="compositionally biased region" description="Polar residues" evidence="11">
    <location>
        <begin position="166"/>
        <end position="177"/>
    </location>
</feature>
<evidence type="ECO:0000256" key="6">
    <source>
        <dbReference type="ARBA" id="ARBA00022776"/>
    </source>
</evidence>
<comment type="caution">
    <text evidence="13">The sequence shown here is derived from an EMBL/GenBank/DDBJ whole genome shotgun (WGS) entry which is preliminary data.</text>
</comment>
<evidence type="ECO:0000256" key="5">
    <source>
        <dbReference type="ARBA" id="ARBA00022618"/>
    </source>
</evidence>
<proteinExistence type="inferred from homology"/>
<evidence type="ECO:0000256" key="2">
    <source>
        <dbReference type="ARBA" id="ARBA00004584"/>
    </source>
</evidence>
<keyword evidence="5" id="KW-0132">Cell division</keyword>
<dbReference type="Proteomes" id="UP000007148">
    <property type="component" value="Unassembled WGS sequence"/>
</dbReference>
<feature type="compositionally biased region" description="Low complexity" evidence="11">
    <location>
        <begin position="143"/>
        <end position="153"/>
    </location>
</feature>
<feature type="compositionally biased region" description="Polar residues" evidence="11">
    <location>
        <begin position="199"/>
        <end position="220"/>
    </location>
</feature>
<dbReference type="GO" id="GO:0032133">
    <property type="term" value="C:chromosome passenger complex"/>
    <property type="evidence" value="ECO:0007669"/>
    <property type="project" value="TreeGrafter"/>
</dbReference>
<dbReference type="InParanoid" id="G4T918"/>
<dbReference type="eggNOG" id="ENOG502S9QE">
    <property type="taxonomic scope" value="Eukaryota"/>
</dbReference>
<dbReference type="PANTHER" id="PTHR16040:SF7">
    <property type="entry name" value="AUSTRALIN, ISOFORM A-RELATED"/>
    <property type="match status" value="1"/>
</dbReference>
<feature type="domain" description="Borealin N-terminal" evidence="12">
    <location>
        <begin position="33"/>
        <end position="87"/>
    </location>
</feature>
<evidence type="ECO:0000256" key="1">
    <source>
        <dbReference type="ARBA" id="ARBA00004123"/>
    </source>
</evidence>
<comment type="subcellular location">
    <subcellularLocation>
        <location evidence="2">Chromosome</location>
        <location evidence="2">Centromere</location>
    </subcellularLocation>
    <subcellularLocation>
        <location evidence="1">Nucleus</location>
    </subcellularLocation>
</comment>